<evidence type="ECO:0000313" key="2">
    <source>
        <dbReference type="Proteomes" id="UP000403266"/>
    </source>
</evidence>
<proteinExistence type="predicted"/>
<protein>
    <submittedName>
        <fullName evidence="1">Uncharacterized protein</fullName>
    </submittedName>
</protein>
<comment type="caution">
    <text evidence="1">The sequence shown here is derived from an EMBL/GenBank/DDBJ whole genome shotgun (WGS) entry which is preliminary data.</text>
</comment>
<gene>
    <name evidence="1" type="ORF">FS320_18190</name>
</gene>
<dbReference type="OrthoDB" id="8019659at2"/>
<evidence type="ECO:0000313" key="1">
    <source>
        <dbReference type="EMBL" id="MPR27094.1"/>
    </source>
</evidence>
<sequence>MERTLTAAHDLEEIVDLFAIGRPSRNPDLMPVKIATLPLKKAVALVIEDWSDDKFRQLSAIIQRRSGPAIRSLDDIKHLHDCAIAGTGCCGKPARRSDS</sequence>
<name>A0A5N7MLS3_9HYPH</name>
<dbReference type="EMBL" id="VOSK01000072">
    <property type="protein sequence ID" value="MPR27094.1"/>
    <property type="molecule type" value="Genomic_DNA"/>
</dbReference>
<reference evidence="1 2" key="1">
    <citation type="journal article" date="2019" name="Syst. Appl. Microbiol.">
        <title>Microvirga tunisiensis sp. nov., a root nodule symbiotic bacterium isolated from Lupinus micranthus and L. luteus grown in Northern Tunisia.</title>
        <authorList>
            <person name="Msaddak A."/>
            <person name="Rejili M."/>
            <person name="Duran D."/>
            <person name="Mars M."/>
            <person name="Palacios J.M."/>
            <person name="Ruiz-Argueso T."/>
            <person name="Rey L."/>
            <person name="Imperial J."/>
        </authorList>
    </citation>
    <scope>NUCLEOTIDE SEQUENCE [LARGE SCALE GENOMIC DNA]</scope>
    <source>
        <strain evidence="1 2">Lmie10</strain>
    </source>
</reference>
<organism evidence="1 2">
    <name type="scientific">Microvirga tunisiensis</name>
    <dbReference type="NCBI Taxonomy" id="2108360"/>
    <lineage>
        <taxon>Bacteria</taxon>
        <taxon>Pseudomonadati</taxon>
        <taxon>Pseudomonadota</taxon>
        <taxon>Alphaproteobacteria</taxon>
        <taxon>Hyphomicrobiales</taxon>
        <taxon>Methylobacteriaceae</taxon>
        <taxon>Microvirga</taxon>
    </lineage>
</organism>
<dbReference type="AlphaFoldDB" id="A0A5N7MLS3"/>
<dbReference type="Proteomes" id="UP000403266">
    <property type="component" value="Unassembled WGS sequence"/>
</dbReference>
<accession>A0A5N7MLS3</accession>
<keyword evidence="2" id="KW-1185">Reference proteome</keyword>